<evidence type="ECO:0000313" key="3">
    <source>
        <dbReference type="Proteomes" id="UP000031670"/>
    </source>
</evidence>
<proteinExistence type="predicted"/>
<comment type="caution">
    <text evidence="2">The sequence shown here is derived from an EMBL/GenBank/DDBJ whole genome shotgun (WGS) entry which is preliminary data.</text>
</comment>
<dbReference type="EMBL" id="BBSA01000010">
    <property type="protein sequence ID" value="GAM63938.1"/>
    <property type="molecule type" value="Genomic_DNA"/>
</dbReference>
<feature type="region of interest" description="Disordered" evidence="1">
    <location>
        <begin position="283"/>
        <end position="303"/>
    </location>
</feature>
<protein>
    <submittedName>
        <fullName evidence="2">Uncharacterized protein</fullName>
    </submittedName>
</protein>
<evidence type="ECO:0000313" key="2">
    <source>
        <dbReference type="EMBL" id="GAM63938.1"/>
    </source>
</evidence>
<reference evidence="2 3" key="1">
    <citation type="submission" date="2015-01" db="EMBL/GenBank/DDBJ databases">
        <title>Vibrio sp. C5 JCM 19232 whole genome shotgun sequence.</title>
        <authorList>
            <person name="Sawabe T."/>
            <person name="Meirelles P."/>
            <person name="Feng G."/>
            <person name="Sayaka M."/>
            <person name="Hattori M."/>
            <person name="Ohkuma M."/>
        </authorList>
    </citation>
    <scope>NUCLEOTIDE SEQUENCE [LARGE SCALE GENOMIC DNA]</scope>
    <source>
        <strain evidence="2 3">JCM19232</strain>
    </source>
</reference>
<accession>A0A0B8PLF8</accession>
<gene>
    <name evidence="2" type="ORF">JCM19232_2348</name>
</gene>
<name>A0A0B8PLF8_9VIBR</name>
<organism evidence="2 3">
    <name type="scientific">Vibrio ishigakensis</name>
    <dbReference type="NCBI Taxonomy" id="1481914"/>
    <lineage>
        <taxon>Bacteria</taxon>
        <taxon>Pseudomonadati</taxon>
        <taxon>Pseudomonadota</taxon>
        <taxon>Gammaproteobacteria</taxon>
        <taxon>Vibrionales</taxon>
        <taxon>Vibrionaceae</taxon>
        <taxon>Vibrio</taxon>
    </lineage>
</organism>
<dbReference type="Proteomes" id="UP000031670">
    <property type="component" value="Unassembled WGS sequence"/>
</dbReference>
<dbReference type="AlphaFoldDB" id="A0A0B8PLF8"/>
<sequence>MTKGVREELIARGWGRHSCILIDDSIIEWLTPILPESVQELCVDGNLLIISLYDCAVINPCFVSEPWVNVLVAKKIDGLNKQFQNGRNERRLHFSVTKDGLDEAFEVNASSIIQFERNKLLELDRHVDYQVGDDSSFSLKYWLAERFRRDVWPDAFNRSIKSAEKRLKKFYERRNEHLSGVYLKLDSWEENPEGQKYEVCGMVVIEDKMLRPLRRAVKQAQPDLVNASNDDIDNVIRNEFKVALGDTVNWTEDRTLSIGIALDLKTESQVTLSHQREFRRLNPYTLSDQSPDAPMPAEMESNL</sequence>
<reference evidence="2 3" key="2">
    <citation type="submission" date="2015-01" db="EMBL/GenBank/DDBJ databases">
        <authorList>
            <consortium name="NBRP consortium"/>
            <person name="Sawabe T."/>
            <person name="Meirelles P."/>
            <person name="Feng G."/>
            <person name="Sayaka M."/>
            <person name="Hattori M."/>
            <person name="Ohkuma M."/>
        </authorList>
    </citation>
    <scope>NUCLEOTIDE SEQUENCE [LARGE SCALE GENOMIC DNA]</scope>
    <source>
        <strain evidence="2 3">JCM19232</strain>
    </source>
</reference>
<evidence type="ECO:0000256" key="1">
    <source>
        <dbReference type="SAM" id="MobiDB-lite"/>
    </source>
</evidence>